<gene>
    <name evidence="9" type="ORF">FYJ85_04105</name>
</gene>
<evidence type="ECO:0000259" key="7">
    <source>
        <dbReference type="PROSITE" id="PS50045"/>
    </source>
</evidence>
<dbReference type="FunFam" id="3.40.50.300:FF:000006">
    <property type="entry name" value="DNA-binding transcriptional regulator NtrC"/>
    <property type="match status" value="1"/>
</dbReference>
<dbReference type="GO" id="GO:0043565">
    <property type="term" value="F:sequence-specific DNA binding"/>
    <property type="evidence" value="ECO:0007669"/>
    <property type="project" value="InterPro"/>
</dbReference>
<keyword evidence="1" id="KW-0547">Nucleotide-binding</keyword>
<evidence type="ECO:0000256" key="4">
    <source>
        <dbReference type="ARBA" id="ARBA00023125"/>
    </source>
</evidence>
<dbReference type="SMART" id="SM00448">
    <property type="entry name" value="REC"/>
    <property type="match status" value="1"/>
</dbReference>
<dbReference type="Pfam" id="PF00072">
    <property type="entry name" value="Response_reg"/>
    <property type="match status" value="1"/>
</dbReference>
<dbReference type="InterPro" id="IPR027417">
    <property type="entry name" value="P-loop_NTPase"/>
</dbReference>
<evidence type="ECO:0000313" key="9">
    <source>
        <dbReference type="EMBL" id="MST96229.1"/>
    </source>
</evidence>
<reference evidence="9 10" key="1">
    <citation type="submission" date="2019-08" db="EMBL/GenBank/DDBJ databases">
        <title>In-depth cultivation of the pig gut microbiome towards novel bacterial diversity and tailored functional studies.</title>
        <authorList>
            <person name="Wylensek D."/>
            <person name="Hitch T.C.A."/>
            <person name="Clavel T."/>
        </authorList>
    </citation>
    <scope>NUCLEOTIDE SEQUENCE [LARGE SCALE GENOMIC DNA]</scope>
    <source>
        <strain evidence="9 10">BBE-744-WT-12</strain>
    </source>
</reference>
<dbReference type="SUPFAM" id="SSF52172">
    <property type="entry name" value="CheY-like"/>
    <property type="match status" value="1"/>
</dbReference>
<dbReference type="EMBL" id="VUNS01000003">
    <property type="protein sequence ID" value="MST96229.1"/>
    <property type="molecule type" value="Genomic_DNA"/>
</dbReference>
<dbReference type="Pfam" id="PF00158">
    <property type="entry name" value="Sigma54_activat"/>
    <property type="match status" value="1"/>
</dbReference>
<dbReference type="Gene3D" id="1.10.10.60">
    <property type="entry name" value="Homeodomain-like"/>
    <property type="match status" value="1"/>
</dbReference>
<dbReference type="Gene3D" id="3.40.50.300">
    <property type="entry name" value="P-loop containing nucleotide triphosphate hydrolases"/>
    <property type="match status" value="1"/>
</dbReference>
<dbReference type="PROSITE" id="PS00676">
    <property type="entry name" value="SIGMA54_INTERACT_2"/>
    <property type="match status" value="1"/>
</dbReference>
<sequence length="463" mass="51196">MGGDTPKLLIVDDEHNTREAMARYLGRRFRVTTAADGGAALEELAKEKFDLVLTDLRMPHCSGMDVLEAVRKQQNPPSCILLTAYGSIEDAVTAVKQGAFDFVTKPVKLDKLEEVINAALEERKKNTAPADPVPATTALALANLRRPTELTRDLVLPNPADGSGPMANVMHLVNTVAPTRSTVLLSGESGTGKEVIARLLHEESGRRGHFVAVHCAALTSTLLESELFGYEKGAFTGALERHIGRFEAADGGTVFLDEIGEIDAATQVKLLRVLETRSFERVGGTETIKVDVRIISATNRNLRQLVAENKFREDLFYRLSVVNIVLPPLRERRAEIPQLVARFAAEFARENNRPVTGISPDALRALLDYPWPGNIRELRNCIEYMVVMSQGPLLEVRDLPESVRHPQPMEAEPETSTPEMPLKLDENERILIDEALRKCNGNRTAAAKLLGISRRTLHRKLAR</sequence>
<keyword evidence="2" id="KW-0067">ATP-binding</keyword>
<dbReference type="Proteomes" id="UP000435649">
    <property type="component" value="Unassembled WGS sequence"/>
</dbReference>
<dbReference type="SMART" id="SM00382">
    <property type="entry name" value="AAA"/>
    <property type="match status" value="1"/>
</dbReference>
<keyword evidence="4" id="KW-0238">DNA-binding</keyword>
<dbReference type="InterPro" id="IPR009057">
    <property type="entry name" value="Homeodomain-like_sf"/>
</dbReference>
<dbReference type="PROSITE" id="PS00688">
    <property type="entry name" value="SIGMA54_INTERACT_3"/>
    <property type="match status" value="1"/>
</dbReference>
<evidence type="ECO:0000256" key="5">
    <source>
        <dbReference type="ARBA" id="ARBA00023163"/>
    </source>
</evidence>
<dbReference type="PROSITE" id="PS50110">
    <property type="entry name" value="RESPONSE_REGULATORY"/>
    <property type="match status" value="1"/>
</dbReference>
<dbReference type="InterPro" id="IPR058031">
    <property type="entry name" value="AAA_lid_NorR"/>
</dbReference>
<dbReference type="GO" id="GO:0000160">
    <property type="term" value="P:phosphorelay signal transduction system"/>
    <property type="evidence" value="ECO:0007669"/>
    <property type="project" value="InterPro"/>
</dbReference>
<keyword evidence="3" id="KW-0805">Transcription regulation</keyword>
<evidence type="ECO:0000256" key="2">
    <source>
        <dbReference type="ARBA" id="ARBA00022840"/>
    </source>
</evidence>
<keyword evidence="10" id="KW-1185">Reference proteome</keyword>
<dbReference type="InterPro" id="IPR025662">
    <property type="entry name" value="Sigma_54_int_dom_ATP-bd_1"/>
</dbReference>
<feature type="modified residue" description="4-aspartylphosphate" evidence="6">
    <location>
        <position position="55"/>
    </location>
</feature>
<protein>
    <submittedName>
        <fullName evidence="9">Sigma-54-dependent Fis family transcriptional regulator</fullName>
    </submittedName>
</protein>
<dbReference type="PROSITE" id="PS50045">
    <property type="entry name" value="SIGMA54_INTERACT_4"/>
    <property type="match status" value="1"/>
</dbReference>
<accession>A0A844G132</accession>
<keyword evidence="5" id="KW-0804">Transcription</keyword>
<dbReference type="AlphaFoldDB" id="A0A844G132"/>
<dbReference type="GO" id="GO:0006355">
    <property type="term" value="P:regulation of DNA-templated transcription"/>
    <property type="evidence" value="ECO:0007669"/>
    <property type="project" value="InterPro"/>
</dbReference>
<evidence type="ECO:0000256" key="6">
    <source>
        <dbReference type="PROSITE-ProRule" id="PRU00169"/>
    </source>
</evidence>
<dbReference type="InterPro" id="IPR025944">
    <property type="entry name" value="Sigma_54_int_dom_CS"/>
</dbReference>
<evidence type="ECO:0000256" key="3">
    <source>
        <dbReference type="ARBA" id="ARBA00023015"/>
    </source>
</evidence>
<dbReference type="SUPFAM" id="SSF46689">
    <property type="entry name" value="Homeodomain-like"/>
    <property type="match status" value="1"/>
</dbReference>
<dbReference type="InterPro" id="IPR002078">
    <property type="entry name" value="Sigma_54_int"/>
</dbReference>
<dbReference type="CDD" id="cd00009">
    <property type="entry name" value="AAA"/>
    <property type="match status" value="1"/>
</dbReference>
<feature type="domain" description="Sigma-54 factor interaction" evidence="7">
    <location>
        <begin position="163"/>
        <end position="387"/>
    </location>
</feature>
<dbReference type="Pfam" id="PF25601">
    <property type="entry name" value="AAA_lid_14"/>
    <property type="match status" value="1"/>
</dbReference>
<dbReference type="Pfam" id="PF02954">
    <property type="entry name" value="HTH_8"/>
    <property type="match status" value="1"/>
</dbReference>
<dbReference type="PANTHER" id="PTHR32071">
    <property type="entry name" value="TRANSCRIPTIONAL REGULATORY PROTEIN"/>
    <property type="match status" value="1"/>
</dbReference>
<dbReference type="CDD" id="cd17536">
    <property type="entry name" value="REC_YesN-like"/>
    <property type="match status" value="1"/>
</dbReference>
<organism evidence="9 10">
    <name type="scientific">Victivallis lenta</name>
    <dbReference type="NCBI Taxonomy" id="2606640"/>
    <lineage>
        <taxon>Bacteria</taxon>
        <taxon>Pseudomonadati</taxon>
        <taxon>Lentisphaerota</taxon>
        <taxon>Lentisphaeria</taxon>
        <taxon>Victivallales</taxon>
        <taxon>Victivallaceae</taxon>
        <taxon>Victivallis</taxon>
    </lineage>
</organism>
<dbReference type="Gene3D" id="3.40.50.2300">
    <property type="match status" value="1"/>
</dbReference>
<dbReference type="SUPFAM" id="SSF52540">
    <property type="entry name" value="P-loop containing nucleoside triphosphate hydrolases"/>
    <property type="match status" value="1"/>
</dbReference>
<dbReference type="PANTHER" id="PTHR32071:SF122">
    <property type="entry name" value="SIGMA FACTOR"/>
    <property type="match status" value="1"/>
</dbReference>
<evidence type="ECO:0000256" key="1">
    <source>
        <dbReference type="ARBA" id="ARBA00022741"/>
    </source>
</evidence>
<dbReference type="GO" id="GO:0005524">
    <property type="term" value="F:ATP binding"/>
    <property type="evidence" value="ECO:0007669"/>
    <property type="project" value="UniProtKB-KW"/>
</dbReference>
<dbReference type="InterPro" id="IPR002197">
    <property type="entry name" value="HTH_Fis"/>
</dbReference>
<dbReference type="PRINTS" id="PR01590">
    <property type="entry name" value="HTHFIS"/>
</dbReference>
<evidence type="ECO:0000259" key="8">
    <source>
        <dbReference type="PROSITE" id="PS50110"/>
    </source>
</evidence>
<dbReference type="InterPro" id="IPR011006">
    <property type="entry name" value="CheY-like_superfamily"/>
</dbReference>
<dbReference type="InterPro" id="IPR001789">
    <property type="entry name" value="Sig_transdc_resp-reg_receiver"/>
</dbReference>
<feature type="domain" description="Response regulatory" evidence="8">
    <location>
        <begin position="7"/>
        <end position="120"/>
    </location>
</feature>
<name>A0A844G132_9BACT</name>
<dbReference type="InterPro" id="IPR025943">
    <property type="entry name" value="Sigma_54_int_dom_ATP-bd_2"/>
</dbReference>
<evidence type="ECO:0000313" key="10">
    <source>
        <dbReference type="Proteomes" id="UP000435649"/>
    </source>
</evidence>
<dbReference type="InterPro" id="IPR003593">
    <property type="entry name" value="AAA+_ATPase"/>
</dbReference>
<proteinExistence type="predicted"/>
<dbReference type="RefSeq" id="WP_154417075.1">
    <property type="nucleotide sequence ID" value="NZ_VUNS01000003.1"/>
</dbReference>
<comment type="caution">
    <text evidence="9">The sequence shown here is derived from an EMBL/GenBank/DDBJ whole genome shotgun (WGS) entry which is preliminary data.</text>
</comment>
<keyword evidence="6" id="KW-0597">Phosphoprotein</keyword>
<dbReference type="PROSITE" id="PS00675">
    <property type="entry name" value="SIGMA54_INTERACT_1"/>
    <property type="match status" value="1"/>
</dbReference>
<dbReference type="Gene3D" id="1.10.8.60">
    <property type="match status" value="1"/>
</dbReference>